<dbReference type="SFLD" id="SFLDG01129">
    <property type="entry name" value="C1.5:_HAD__Beta-PGM__Phosphata"/>
    <property type="match status" value="1"/>
</dbReference>
<accession>A0ABS9M690</accession>
<proteinExistence type="predicted"/>
<dbReference type="RefSeq" id="WP_238073339.1">
    <property type="nucleotide sequence ID" value="NZ_JAKNJB010000005.1"/>
</dbReference>
<dbReference type="SUPFAM" id="SSF56784">
    <property type="entry name" value="HAD-like"/>
    <property type="match status" value="1"/>
</dbReference>
<dbReference type="InterPro" id="IPR050155">
    <property type="entry name" value="HAD-like_hydrolase_sf"/>
</dbReference>
<dbReference type="PANTHER" id="PTHR43434">
    <property type="entry name" value="PHOSPHOGLYCOLATE PHOSPHATASE"/>
    <property type="match status" value="1"/>
</dbReference>
<organism evidence="1 2">
    <name type="scientific">Intestinimonas massiliensis</name>
    <name type="common">ex Afouda et al. 2020</name>
    <dbReference type="NCBI Taxonomy" id="1673721"/>
    <lineage>
        <taxon>Bacteria</taxon>
        <taxon>Bacillati</taxon>
        <taxon>Bacillota</taxon>
        <taxon>Clostridia</taxon>
        <taxon>Eubacteriales</taxon>
        <taxon>Intestinimonas</taxon>
    </lineage>
</organism>
<protein>
    <submittedName>
        <fullName evidence="1">HAD family hydrolase</fullName>
    </submittedName>
</protein>
<dbReference type="PANTHER" id="PTHR43434:SF1">
    <property type="entry name" value="PHOSPHOGLYCOLATE PHOSPHATASE"/>
    <property type="match status" value="1"/>
</dbReference>
<dbReference type="Gene3D" id="3.40.50.1000">
    <property type="entry name" value="HAD superfamily/HAD-like"/>
    <property type="match status" value="1"/>
</dbReference>
<dbReference type="GO" id="GO:0016787">
    <property type="term" value="F:hydrolase activity"/>
    <property type="evidence" value="ECO:0007669"/>
    <property type="project" value="UniProtKB-KW"/>
</dbReference>
<dbReference type="Proteomes" id="UP001200313">
    <property type="component" value="Unassembled WGS sequence"/>
</dbReference>
<evidence type="ECO:0000313" key="2">
    <source>
        <dbReference type="Proteomes" id="UP001200313"/>
    </source>
</evidence>
<keyword evidence="1" id="KW-0378">Hydrolase</keyword>
<dbReference type="InterPro" id="IPR041492">
    <property type="entry name" value="HAD_2"/>
</dbReference>
<gene>
    <name evidence="1" type="ORF">L0P79_04350</name>
</gene>
<name>A0ABS9M690_9FIRM</name>
<evidence type="ECO:0000313" key="1">
    <source>
        <dbReference type="EMBL" id="MCG4526305.1"/>
    </source>
</evidence>
<dbReference type="SFLD" id="SFLDG01135">
    <property type="entry name" value="C1.5.6:_HAD__Beta-PGM__Phospha"/>
    <property type="match status" value="1"/>
</dbReference>
<dbReference type="Pfam" id="PF13419">
    <property type="entry name" value="HAD_2"/>
    <property type="match status" value="1"/>
</dbReference>
<dbReference type="Gene3D" id="1.10.150.240">
    <property type="entry name" value="Putative phosphatase, domain 2"/>
    <property type="match status" value="1"/>
</dbReference>
<dbReference type="SFLD" id="SFLDS00003">
    <property type="entry name" value="Haloacid_Dehalogenase"/>
    <property type="match status" value="1"/>
</dbReference>
<comment type="caution">
    <text evidence="1">The sequence shown here is derived from an EMBL/GenBank/DDBJ whole genome shotgun (WGS) entry which is preliminary data.</text>
</comment>
<reference evidence="1 2" key="1">
    <citation type="submission" date="2022-01" db="EMBL/GenBank/DDBJ databases">
        <title>Collection of gut derived symbiotic bacterial strains cultured from healthy donors.</title>
        <authorList>
            <person name="Lin H."/>
            <person name="Kohout C."/>
            <person name="Waligurski E."/>
            <person name="Pamer E.G."/>
        </authorList>
    </citation>
    <scope>NUCLEOTIDE SEQUENCE [LARGE SCALE GENOMIC DNA]</scope>
    <source>
        <strain evidence="1 2">DFI.3.7</strain>
    </source>
</reference>
<dbReference type="InterPro" id="IPR006439">
    <property type="entry name" value="HAD-SF_hydro_IA"/>
</dbReference>
<keyword evidence="2" id="KW-1185">Reference proteome</keyword>
<dbReference type="InterPro" id="IPR036412">
    <property type="entry name" value="HAD-like_sf"/>
</dbReference>
<dbReference type="EMBL" id="JAKNJB010000005">
    <property type="protein sequence ID" value="MCG4526305.1"/>
    <property type="molecule type" value="Genomic_DNA"/>
</dbReference>
<sequence length="216" mass="23981">MRRFDTVIFDLDGTLLDTLEDLADSTNYALRENGFPTRSLAEVQQFVGNGVARLIHLALPARVSPELEAKCLETFKGHYRLHMRDKTGPYPGVPALLERLQADGFRMAVVSNKLDDAVKTLCDHSFGPLVPLALGERPGLRKKPAPDLVLQALRELKAEPTRAVYVGDSEVDLQTAHNAHLPCLSVSWGFRDRAFLQEQGAESVVDTPEELLRLLL</sequence>
<dbReference type="InterPro" id="IPR023198">
    <property type="entry name" value="PGP-like_dom2"/>
</dbReference>
<dbReference type="NCBIfam" id="TIGR01549">
    <property type="entry name" value="HAD-SF-IA-v1"/>
    <property type="match status" value="1"/>
</dbReference>
<dbReference type="InterPro" id="IPR023214">
    <property type="entry name" value="HAD_sf"/>
</dbReference>
<dbReference type="PRINTS" id="PR00413">
    <property type="entry name" value="HADHALOGNASE"/>
</dbReference>